<evidence type="ECO:0000313" key="18">
    <source>
        <dbReference type="Proteomes" id="UP000216438"/>
    </source>
</evidence>
<dbReference type="GO" id="GO:0006281">
    <property type="term" value="P:DNA repair"/>
    <property type="evidence" value="ECO:0007669"/>
    <property type="project" value="UniProtKB-KW"/>
</dbReference>
<protein>
    <recommendedName>
        <fullName evidence="3 15">Crossover junction endodeoxyribonuclease rusA</fullName>
        <ecNumber evidence="14 15">3.1.21.10</ecNumber>
    </recommendedName>
</protein>
<dbReference type="InterPro" id="IPR016281">
    <property type="entry name" value="Endonuclease_RusA"/>
</dbReference>
<keyword evidence="9" id="KW-0460">Magnesium</keyword>
<dbReference type="InterPro" id="IPR036614">
    <property type="entry name" value="RusA-like_sf"/>
</dbReference>
<reference evidence="16" key="1">
    <citation type="submission" date="2016-06" db="EMBL/GenBank/DDBJ databases">
        <authorList>
            <person name="Kjaerup R.B."/>
            <person name="Dalgaard T.S."/>
            <person name="Juul-Madsen H.R."/>
        </authorList>
    </citation>
    <scope>NUCLEOTIDE SEQUENCE [LARGE SCALE GENOMIC DNA]</scope>
    <source>
        <strain evidence="16">MEAM1</strain>
    </source>
</reference>
<evidence type="ECO:0000313" key="16">
    <source>
        <dbReference type="EMBL" id="ASX25791.1"/>
    </source>
</evidence>
<proteinExistence type="inferred from homology"/>
<dbReference type="EC" id="3.1.21.10" evidence="14 15"/>
<keyword evidence="11 15" id="KW-0234">DNA repair</keyword>
<dbReference type="SUPFAM" id="SSF103084">
    <property type="entry name" value="Holliday junction resolvase RusA"/>
    <property type="match status" value="1"/>
</dbReference>
<dbReference type="GO" id="GO:0006310">
    <property type="term" value="P:DNA recombination"/>
    <property type="evidence" value="ECO:0007669"/>
    <property type="project" value="UniProtKB-KW"/>
</dbReference>
<evidence type="ECO:0000256" key="8">
    <source>
        <dbReference type="ARBA" id="ARBA00022801"/>
    </source>
</evidence>
<evidence type="ECO:0000256" key="4">
    <source>
        <dbReference type="ARBA" id="ARBA00022722"/>
    </source>
</evidence>
<evidence type="ECO:0000256" key="10">
    <source>
        <dbReference type="ARBA" id="ARBA00023172"/>
    </source>
</evidence>
<comment type="catalytic activity">
    <reaction evidence="13 15">
        <text>Endonucleolytic cleavage at a junction such as a reciprocal single-stranded crossover between two homologous DNA duplexes (Holliday junction).</text>
        <dbReference type="EC" id="3.1.21.10"/>
    </reaction>
</comment>
<keyword evidence="8 15" id="KW-0378">Hydrolase</keyword>
<dbReference type="InterPro" id="IPR008822">
    <property type="entry name" value="Endonuclease_RusA-like"/>
</dbReference>
<sequence length="126" mass="14353">MRIELPFPPSVNHYWVRTARRVYLSEAAKRFSRLTAAAVAEVQRQYGHRSFPGDVSVALTLYLPDKRVRDVDNYPKGVLDALTRAGIWSDDAQVRVMTVKKFDADNRIKNGKCVVVIEDYIEEAAI</sequence>
<keyword evidence="6 15" id="KW-0255">Endonuclease</keyword>
<accession>A0A0E4C2D6</accession>
<comment type="subunit">
    <text evidence="2">Homodimer.</text>
</comment>
<organism evidence="16 18">
    <name type="scientific">Candidatus Hamiltonella defensa</name>
    <name type="common">Bemisia tabaci</name>
    <dbReference type="NCBI Taxonomy" id="672795"/>
    <lineage>
        <taxon>Bacteria</taxon>
        <taxon>Pseudomonadati</taxon>
        <taxon>Pseudomonadota</taxon>
        <taxon>Gammaproteobacteria</taxon>
        <taxon>Enterobacterales</taxon>
        <taxon>Enterobacteriaceae</taxon>
        <taxon>aphid secondary symbionts</taxon>
        <taxon>Candidatus Williamhamiltonella</taxon>
    </lineage>
</organism>
<evidence type="ECO:0000256" key="5">
    <source>
        <dbReference type="ARBA" id="ARBA00022723"/>
    </source>
</evidence>
<dbReference type="Proteomes" id="UP000216438">
    <property type="component" value="Chromosome"/>
</dbReference>
<dbReference type="EMBL" id="CP016303">
    <property type="protein sequence ID" value="ASX26006.1"/>
    <property type="molecule type" value="Genomic_DNA"/>
</dbReference>
<comment type="function">
    <text evidence="12">Endonuclease that resolves Holliday junction intermediates made during homologous genetic recombination and DNA repair. Exhibits sequence and structure-selective cleavage of four-way DNA junctions, where it introduces symmetrical nicks in two strands of the same polarity at the 5' side of CC dinucleotides. Corrects the defects in genetic recombination and DNA repair associated with inactivation of RuvAB or RuvC.</text>
</comment>
<keyword evidence="10" id="KW-0233">DNA recombination</keyword>
<comment type="similarity">
    <text evidence="15">Belongs to the rusA family.</text>
</comment>
<evidence type="ECO:0000256" key="7">
    <source>
        <dbReference type="ARBA" id="ARBA00022763"/>
    </source>
</evidence>
<evidence type="ECO:0000256" key="14">
    <source>
        <dbReference type="ARBA" id="ARBA00029488"/>
    </source>
</evidence>
<evidence type="ECO:0000256" key="2">
    <source>
        <dbReference type="ARBA" id="ARBA00011738"/>
    </source>
</evidence>
<dbReference type="GO" id="GO:0000287">
    <property type="term" value="F:magnesium ion binding"/>
    <property type="evidence" value="ECO:0007669"/>
    <property type="project" value="InterPro"/>
</dbReference>
<gene>
    <name evidence="16" type="ORF">BA171_01125</name>
    <name evidence="17" type="ORF">BA171_02420</name>
</gene>
<dbReference type="GO" id="GO:0008821">
    <property type="term" value="F:crossover junction DNA endonuclease activity"/>
    <property type="evidence" value="ECO:0007669"/>
    <property type="project" value="UniProtKB-EC"/>
</dbReference>
<evidence type="ECO:0000256" key="12">
    <source>
        <dbReference type="ARBA" id="ARBA00024745"/>
    </source>
</evidence>
<dbReference type="Gene3D" id="3.30.1330.70">
    <property type="entry name" value="Holliday junction resolvase RusA"/>
    <property type="match status" value="1"/>
</dbReference>
<dbReference type="EMBL" id="CP016303">
    <property type="protein sequence ID" value="ASX25791.1"/>
    <property type="molecule type" value="Genomic_DNA"/>
</dbReference>
<evidence type="ECO:0000256" key="6">
    <source>
        <dbReference type="ARBA" id="ARBA00022759"/>
    </source>
</evidence>
<keyword evidence="5" id="KW-0479">Metal-binding</keyword>
<dbReference type="AlphaFoldDB" id="A0A0E4C2D6"/>
<evidence type="ECO:0000256" key="3">
    <source>
        <dbReference type="ARBA" id="ARBA00014885"/>
    </source>
</evidence>
<comment type="cofactor">
    <cofactor evidence="1">
        <name>Mg(2+)</name>
        <dbReference type="ChEBI" id="CHEBI:18420"/>
    </cofactor>
</comment>
<evidence type="ECO:0000256" key="9">
    <source>
        <dbReference type="ARBA" id="ARBA00022842"/>
    </source>
</evidence>
<keyword evidence="7 15" id="KW-0227">DNA damage</keyword>
<evidence type="ECO:0000256" key="13">
    <source>
        <dbReference type="ARBA" id="ARBA00029354"/>
    </source>
</evidence>
<dbReference type="RefSeq" id="WP_046493753.1">
    <property type="nucleotide sequence ID" value="NZ_CP016303.1"/>
</dbReference>
<evidence type="ECO:0000256" key="11">
    <source>
        <dbReference type="ARBA" id="ARBA00023204"/>
    </source>
</evidence>
<reference evidence="18" key="2">
    <citation type="submission" date="2016-06" db="EMBL/GenBank/DDBJ databases">
        <authorList>
            <person name="Chen W."/>
            <person name="Hasegawa D.K."/>
        </authorList>
    </citation>
    <scope>NUCLEOTIDE SEQUENCE [LARGE SCALE GENOMIC DNA]</scope>
    <source>
        <strain evidence="18">MEAM1</strain>
    </source>
</reference>
<dbReference type="PIRSF" id="PIRSF001007">
    <property type="entry name" value="RusA"/>
    <property type="match status" value="1"/>
</dbReference>
<evidence type="ECO:0000256" key="15">
    <source>
        <dbReference type="PIRNR" id="PIRNR001007"/>
    </source>
</evidence>
<reference evidence="16 18" key="3">
    <citation type="submission" date="2017-09" db="EMBL/GenBank/DDBJ databases">
        <title>The genome of whitefly Bemisia tabaci, a global crop pest, provides novel insights into virus transmission, host adaptation and insecticide resistance.</title>
        <authorList>
            <person name="Kaur N."/>
            <person name="Kliot A."/>
            <person name="Pinheiro P.V."/>
            <person name="Luan J."/>
            <person name="Zheng Y."/>
            <person name="Liu W."/>
            <person name="Sun H."/>
            <person name="Yang X."/>
            <person name="Xu Y."/>
            <person name="Luo Y."/>
            <person name="Kruse A."/>
            <person name="Fisher T.W."/>
            <person name="Nelson D.R."/>
            <person name="Elimelech M."/>
            <person name="MacCoss M."/>
            <person name="Johnson R."/>
            <person name="Cohen E."/>
            <person name="Hunter W.B."/>
            <person name="Brown J.K."/>
            <person name="Jander G."/>
            <person name="Cilia M."/>
            <person name="Douglas A.E."/>
            <person name="Ghanim M."/>
            <person name="Simmons A.M."/>
            <person name="Wintermantel W.M."/>
            <person name="Ling K.-S."/>
            <person name="Fei Z."/>
        </authorList>
    </citation>
    <scope>NUCLEOTIDE SEQUENCE [LARGE SCALE GENOMIC DNA]</scope>
    <source>
        <strain evidence="16 18">MEAM1</strain>
    </source>
</reference>
<keyword evidence="4 15" id="KW-0540">Nuclease</keyword>
<dbReference type="Pfam" id="PF05866">
    <property type="entry name" value="RusA"/>
    <property type="match status" value="1"/>
</dbReference>
<name>A0A0E4C2D6_9ENTR</name>
<evidence type="ECO:0000256" key="1">
    <source>
        <dbReference type="ARBA" id="ARBA00001946"/>
    </source>
</evidence>
<comment type="function">
    <text evidence="15">Endonuclease that resolves Holliday junction intermediates made during homologous genetic recombination and DNA repair. Exhibits sequence and structure-selective cleavage of four-way DNA junctions, where it introduces symmetrical nicks in two strands of the same polarity at the 5' side of dinucleotides. Corrects the defects in genetic recombination and DNA repair associated with inactivation of ruvAB or ruvC.</text>
</comment>
<evidence type="ECO:0000313" key="17">
    <source>
        <dbReference type="EMBL" id="ASX26006.1"/>
    </source>
</evidence>